<keyword evidence="6" id="KW-0540">Nuclease</keyword>
<dbReference type="GO" id="GO:0032196">
    <property type="term" value="P:transposition"/>
    <property type="evidence" value="ECO:0007669"/>
    <property type="project" value="UniProtKB-KW"/>
</dbReference>
<dbReference type="PANTHER" id="PTHR42648">
    <property type="entry name" value="TRANSPOSASE, PUTATIVE-RELATED"/>
    <property type="match status" value="1"/>
</dbReference>
<evidence type="ECO:0000313" key="25">
    <source>
        <dbReference type="EMBL" id="KAF7762607.1"/>
    </source>
</evidence>
<feature type="region of interest" description="Disordered" evidence="23">
    <location>
        <begin position="767"/>
        <end position="807"/>
    </location>
</feature>
<dbReference type="Pfam" id="PF25597">
    <property type="entry name" value="SH3_retrovirus"/>
    <property type="match status" value="1"/>
</dbReference>
<evidence type="ECO:0000256" key="12">
    <source>
        <dbReference type="ARBA" id="ARBA00022840"/>
    </source>
</evidence>
<dbReference type="GO" id="GO:0005524">
    <property type="term" value="F:ATP binding"/>
    <property type="evidence" value="ECO:0007669"/>
    <property type="project" value="UniProtKB-KW"/>
</dbReference>
<keyword evidence="19" id="KW-0233">DNA recombination</keyword>
<evidence type="ECO:0000313" key="26">
    <source>
        <dbReference type="EMBL" id="KAF7762609.1"/>
    </source>
</evidence>
<evidence type="ECO:0000256" key="5">
    <source>
        <dbReference type="ARBA" id="ARBA00022695"/>
    </source>
</evidence>
<dbReference type="GO" id="GO:0006310">
    <property type="term" value="P:DNA recombination"/>
    <property type="evidence" value="ECO:0007669"/>
    <property type="project" value="UniProtKB-KW"/>
</dbReference>
<sequence length="1418" mass="158101">MASGSPTFAKLNEENYSTWSGEMEAWLRASGLWRLVSGRQKAPSTSSPVTQAEADALDAFEARLDKAAGWLYLMVEQEQRIHFQGIQDSPVKMWEALEAVHRQKRAGMRFNAYDDLFSIRKLEEESLQSLINRVESSKRKIKELRPSSFTLEQLDDELASMALIRALPDEFSGFTSSLLLMDKLDKTTVHQAFVTEDLQRRKRAQDASGSSQALAARSGSQFATKTCDFCGREGHKFAECKTFERAKSRAQEDAQKPRTPYKRANKAQEESGSSSSTQTPEKAQRVTEFAGNASTPYPSSSPSPSTPLQLDADFHWLADTGATSHMTPHRHWFKSYTSHKIPIRLADNSIVYSSGVGSVVFEPVVNGKVVRAVELTRVLHVPALRSNLLSCLYLARNKGFNITISSHSIDFKHKGTTLFTATIHSNNSAELDGSTLTSETAFSVSTLLVDLSLWHRRFIHHNYADVKSMISKDLVSGLKLESNSCPDSICEPCLAGKMHSHPFPSSLNHNRSPLELVHSDLHGPLPVASHSGYKYWITFIDDATRFRAVYLLKAKSEAFEAFKVYKSWAETQLGVKLRALQDDKGGEYMSKAFISFTELAGIERRHSTRNRPQQNGLAERANRTMGERITAMLSESRLPPSFWGECISSMVHVWNMLPTASLSGTTPFQAFYKRKPEVSYLRVWGCTAYVHVQRDKRNSLQPHYEKCVFIGYPAGYKGWKFYNPVTKRSVISERADFDERYFPGTSKAQLEAVPSFACLPESLQVPNDTSSYPGLPPLQDEGGDNHFPPARPKTPTPSASVPPEEKPVLPLPPLPLIPPVIPPVTPPQIHAPLPVTPPTAGAPLEPPHVPRRTGRVRKPPGQWWKLKQPDLAGNDSDSDDEAALLADSEYCEVEFAGAVSGADPRSYRLAMKSPDSDCWTEACNTEIFNLEANGTWELMELPPGKKVVNSGWVFKVKRLADGSIERYRARLVAKGYSQRPGFDFTEVFAPTFRPASLRLIIALAAREGYKMRSVDISSAFTYGELEEEIYMRQPEGYHIGSPNMVFRLRKSLYGLKQAARQWNKKLRSVLEGIGYSRLRSDSSIYIYSKGDIKVIVPIFIDDITLVSKSDAAMTSAVTELSKHFKLRDLGSTTLLLGIQVKQDRSHHTISLSQEHYIKELLERFNMDDANPLSTPLAPGSELSDIIPSLEDQAEMKSVPYLNAVGALQYLATMTRPDIAYAVSYLGRFNSNPAPAHWLAVKHLFRYLIGTMHYKLVYRASDSEELFTTYSDASHGACKATGRATGGYVTLVSGAAVGWSSKRQPFVTLSSTEAEFVAAVEAGKEIKWTRNILTEFGFPPTLPSTLFVDNKSGISVAKNPEHHGRMKHLDLRFYWLREAVEEGLIDPLYVSTHEQVADILTKAVAKKVVEFAVPLLGLE</sequence>
<dbReference type="GO" id="GO:0004190">
    <property type="term" value="F:aspartic-type endopeptidase activity"/>
    <property type="evidence" value="ECO:0007669"/>
    <property type="project" value="UniProtKB-KW"/>
</dbReference>
<evidence type="ECO:0000256" key="22">
    <source>
        <dbReference type="ARBA" id="ARBA00049244"/>
    </source>
</evidence>
<comment type="function">
    <text evidence="1">The aspartyl protease (PR) mediates the proteolytic cleavages of the Gag and Gag-Pol polyproteins after assembly of the VLP.</text>
</comment>
<keyword evidence="13" id="KW-0460">Magnesium</keyword>
<feature type="domain" description="Integrase catalytic" evidence="24">
    <location>
        <begin position="509"/>
        <end position="675"/>
    </location>
</feature>
<keyword evidence="10" id="KW-0255">Endonuclease</keyword>
<name>A0A8H7C5F7_AGABI</name>
<keyword evidence="3" id="KW-1188">Viral release from host cell</keyword>
<organism evidence="25 27">
    <name type="scientific">Agaricus bisporus var. burnettii</name>
    <dbReference type="NCBI Taxonomy" id="192524"/>
    <lineage>
        <taxon>Eukaryota</taxon>
        <taxon>Fungi</taxon>
        <taxon>Dikarya</taxon>
        <taxon>Basidiomycota</taxon>
        <taxon>Agaricomycotina</taxon>
        <taxon>Agaricomycetes</taxon>
        <taxon>Agaricomycetidae</taxon>
        <taxon>Agaricales</taxon>
        <taxon>Agaricineae</taxon>
        <taxon>Agaricaceae</taxon>
        <taxon>Agaricus</taxon>
    </lineage>
</organism>
<keyword evidence="16" id="KW-0695">RNA-directed DNA polymerase</keyword>
<dbReference type="InterPro" id="IPR054722">
    <property type="entry name" value="PolX-like_BBD"/>
</dbReference>
<accession>A0A8H7C5F7</accession>
<evidence type="ECO:0000256" key="3">
    <source>
        <dbReference type="ARBA" id="ARBA00022612"/>
    </source>
</evidence>
<dbReference type="GO" id="GO:0046872">
    <property type="term" value="F:metal ion binding"/>
    <property type="evidence" value="ECO:0007669"/>
    <property type="project" value="UniProtKB-KW"/>
</dbReference>
<dbReference type="GO" id="GO:0015074">
    <property type="term" value="P:DNA integration"/>
    <property type="evidence" value="ECO:0007669"/>
    <property type="project" value="UniProtKB-KW"/>
</dbReference>
<evidence type="ECO:0000256" key="11">
    <source>
        <dbReference type="ARBA" id="ARBA00022801"/>
    </source>
</evidence>
<keyword evidence="9" id="KW-0064">Aspartyl protease</keyword>
<dbReference type="EMBL" id="JABXXO010000012">
    <property type="protein sequence ID" value="KAF7762607.1"/>
    <property type="molecule type" value="Genomic_DNA"/>
</dbReference>
<feature type="region of interest" description="Disordered" evidence="23">
    <location>
        <begin position="246"/>
        <end position="286"/>
    </location>
</feature>
<keyword evidence="5" id="KW-0548">Nucleotidyltransferase</keyword>
<evidence type="ECO:0000256" key="14">
    <source>
        <dbReference type="ARBA" id="ARBA00022884"/>
    </source>
</evidence>
<dbReference type="InterPro" id="IPR057670">
    <property type="entry name" value="SH3_retrovirus"/>
</dbReference>
<dbReference type="GO" id="GO:0003723">
    <property type="term" value="F:RNA binding"/>
    <property type="evidence" value="ECO:0007669"/>
    <property type="project" value="UniProtKB-KW"/>
</dbReference>
<dbReference type="GO" id="GO:0006508">
    <property type="term" value="P:proteolysis"/>
    <property type="evidence" value="ECO:0007669"/>
    <property type="project" value="UniProtKB-KW"/>
</dbReference>
<dbReference type="InterPro" id="IPR001584">
    <property type="entry name" value="Integrase_cat-core"/>
</dbReference>
<dbReference type="InterPro" id="IPR012337">
    <property type="entry name" value="RNaseH-like_sf"/>
</dbReference>
<dbReference type="InterPro" id="IPR039537">
    <property type="entry name" value="Retrotran_Ty1/copia-like"/>
</dbReference>
<dbReference type="SUPFAM" id="SSF53098">
    <property type="entry name" value="Ribonuclease H-like"/>
    <property type="match status" value="1"/>
</dbReference>
<dbReference type="Gene3D" id="3.30.420.10">
    <property type="entry name" value="Ribonuclease H-like superfamily/Ribonuclease H"/>
    <property type="match status" value="1"/>
</dbReference>
<evidence type="ECO:0000256" key="19">
    <source>
        <dbReference type="ARBA" id="ARBA00023172"/>
    </source>
</evidence>
<dbReference type="SUPFAM" id="SSF56672">
    <property type="entry name" value="DNA/RNA polymerases"/>
    <property type="match status" value="1"/>
</dbReference>
<dbReference type="InterPro" id="IPR025724">
    <property type="entry name" value="GAG-pre-integrase_dom"/>
</dbReference>
<dbReference type="GO" id="GO:0003964">
    <property type="term" value="F:RNA-directed DNA polymerase activity"/>
    <property type="evidence" value="ECO:0007669"/>
    <property type="project" value="UniProtKB-KW"/>
</dbReference>
<comment type="catalytic activity">
    <reaction evidence="21">
        <text>DNA(n) + a 2'-deoxyribonucleoside 5'-triphosphate = DNA(n+1) + diphosphate</text>
        <dbReference type="Rhea" id="RHEA:22508"/>
        <dbReference type="Rhea" id="RHEA-COMP:17339"/>
        <dbReference type="Rhea" id="RHEA-COMP:17340"/>
        <dbReference type="ChEBI" id="CHEBI:33019"/>
        <dbReference type="ChEBI" id="CHEBI:61560"/>
        <dbReference type="ChEBI" id="CHEBI:173112"/>
        <dbReference type="EC" id="2.7.7.49"/>
    </reaction>
</comment>
<evidence type="ECO:0000313" key="27">
    <source>
        <dbReference type="Proteomes" id="UP000629468"/>
    </source>
</evidence>
<reference evidence="25 27" key="1">
    <citation type="journal article" name="Sci. Rep.">
        <title>Telomere-to-telomere assembled and centromere annotated genomes of the two main subspecies of the button mushroom Agaricus bisporus reveal especially polymorphic chromosome ends.</title>
        <authorList>
            <person name="Sonnenberg A.S.M."/>
            <person name="Sedaghat-Telgerd N."/>
            <person name="Lavrijssen B."/>
            <person name="Ohm R.A."/>
            <person name="Hendrickx P.M."/>
            <person name="Scholtmeijer K."/>
            <person name="Baars J.J.P."/>
            <person name="van Peer A."/>
        </authorList>
    </citation>
    <scope>NUCLEOTIDE SEQUENCE [LARGE SCALE GENOMIC DNA]</scope>
    <source>
        <strain evidence="25 27">H119_p4</strain>
    </source>
</reference>
<protein>
    <recommendedName>
        <fullName evidence="24">Integrase catalytic domain-containing protein</fullName>
    </recommendedName>
</protein>
<evidence type="ECO:0000256" key="6">
    <source>
        <dbReference type="ARBA" id="ARBA00022722"/>
    </source>
</evidence>
<feature type="compositionally biased region" description="Basic and acidic residues" evidence="23">
    <location>
        <begin position="246"/>
        <end position="256"/>
    </location>
</feature>
<dbReference type="Proteomes" id="UP000629468">
    <property type="component" value="Unassembled WGS sequence"/>
</dbReference>
<keyword evidence="12" id="KW-0067">ATP-binding</keyword>
<dbReference type="PROSITE" id="PS50994">
    <property type="entry name" value="INTEGRASE"/>
    <property type="match status" value="1"/>
</dbReference>
<keyword evidence="18" id="KW-0917">Virion maturation</keyword>
<evidence type="ECO:0000256" key="13">
    <source>
        <dbReference type="ARBA" id="ARBA00022842"/>
    </source>
</evidence>
<dbReference type="Pfam" id="PF13976">
    <property type="entry name" value="gag_pre-integrs"/>
    <property type="match status" value="1"/>
</dbReference>
<keyword evidence="17" id="KW-0239">DNA-directed DNA polymerase</keyword>
<dbReference type="CDD" id="cd09272">
    <property type="entry name" value="RNase_HI_RT_Ty1"/>
    <property type="match status" value="1"/>
</dbReference>
<dbReference type="GO" id="GO:0004519">
    <property type="term" value="F:endonuclease activity"/>
    <property type="evidence" value="ECO:0007669"/>
    <property type="project" value="UniProtKB-KW"/>
</dbReference>
<keyword evidence="11" id="KW-0378">Hydrolase</keyword>
<evidence type="ECO:0000256" key="2">
    <source>
        <dbReference type="ARBA" id="ARBA00022578"/>
    </source>
</evidence>
<comment type="caution">
    <text evidence="25">The sequence shown here is derived from an EMBL/GenBank/DDBJ whole genome shotgun (WGS) entry which is preliminary data.</text>
</comment>
<evidence type="ECO:0000256" key="4">
    <source>
        <dbReference type="ARBA" id="ARBA00022670"/>
    </source>
</evidence>
<feature type="region of interest" description="Disordered" evidence="23">
    <location>
        <begin position="831"/>
        <end position="879"/>
    </location>
</feature>
<keyword evidence="15" id="KW-0229">DNA integration</keyword>
<evidence type="ECO:0000256" key="16">
    <source>
        <dbReference type="ARBA" id="ARBA00022918"/>
    </source>
</evidence>
<gene>
    <name evidence="25" type="ORF">Agabi119p4_9200</name>
    <name evidence="26" type="ORF">Agabi119p4_9202</name>
</gene>
<keyword evidence="14" id="KW-0694">RNA-binding</keyword>
<evidence type="ECO:0000256" key="1">
    <source>
        <dbReference type="ARBA" id="ARBA00002180"/>
    </source>
</evidence>
<keyword evidence="2" id="KW-0815">Transposition</keyword>
<evidence type="ECO:0000256" key="17">
    <source>
        <dbReference type="ARBA" id="ARBA00022932"/>
    </source>
</evidence>
<evidence type="ECO:0000259" key="24">
    <source>
        <dbReference type="PROSITE" id="PS50994"/>
    </source>
</evidence>
<dbReference type="GO" id="GO:0003887">
    <property type="term" value="F:DNA-directed DNA polymerase activity"/>
    <property type="evidence" value="ECO:0007669"/>
    <property type="project" value="UniProtKB-KW"/>
</dbReference>
<dbReference type="Pfam" id="PF22936">
    <property type="entry name" value="Pol_BBD"/>
    <property type="match status" value="1"/>
</dbReference>
<dbReference type="Pfam" id="PF07727">
    <property type="entry name" value="RVT_2"/>
    <property type="match status" value="1"/>
</dbReference>
<dbReference type="EMBL" id="JABXXO010000012">
    <property type="protein sequence ID" value="KAF7762609.1"/>
    <property type="molecule type" value="Genomic_DNA"/>
</dbReference>
<dbReference type="PANTHER" id="PTHR42648:SF11">
    <property type="entry name" value="TRANSPOSON TY4-P GAG-POL POLYPROTEIN"/>
    <property type="match status" value="1"/>
</dbReference>
<keyword evidence="4" id="KW-0645">Protease</keyword>
<evidence type="ECO:0000256" key="9">
    <source>
        <dbReference type="ARBA" id="ARBA00022750"/>
    </source>
</evidence>
<evidence type="ECO:0000256" key="20">
    <source>
        <dbReference type="ARBA" id="ARBA00023268"/>
    </source>
</evidence>
<evidence type="ECO:0000256" key="7">
    <source>
        <dbReference type="ARBA" id="ARBA00022723"/>
    </source>
</evidence>
<comment type="catalytic activity">
    <reaction evidence="22">
        <text>DNA(n) + a 2'-deoxyribonucleoside 5'-triphosphate = DNA(n+1) + diphosphate</text>
        <dbReference type="Rhea" id="RHEA:22508"/>
        <dbReference type="Rhea" id="RHEA-COMP:17339"/>
        <dbReference type="Rhea" id="RHEA-COMP:17340"/>
        <dbReference type="ChEBI" id="CHEBI:33019"/>
        <dbReference type="ChEBI" id="CHEBI:61560"/>
        <dbReference type="ChEBI" id="CHEBI:173112"/>
        <dbReference type="EC" id="2.7.7.7"/>
    </reaction>
</comment>
<dbReference type="Pfam" id="PF14223">
    <property type="entry name" value="Retrotran_gag_2"/>
    <property type="match status" value="1"/>
</dbReference>
<dbReference type="InterPro" id="IPR013103">
    <property type="entry name" value="RVT_2"/>
</dbReference>
<dbReference type="InterPro" id="IPR036397">
    <property type="entry name" value="RNaseH_sf"/>
</dbReference>
<keyword evidence="17" id="KW-0808">Transferase</keyword>
<feature type="compositionally biased region" description="Basic residues" evidence="23">
    <location>
        <begin position="849"/>
        <end position="858"/>
    </location>
</feature>
<evidence type="ECO:0000256" key="23">
    <source>
        <dbReference type="SAM" id="MobiDB-lite"/>
    </source>
</evidence>
<evidence type="ECO:0000256" key="18">
    <source>
        <dbReference type="ARBA" id="ARBA00023113"/>
    </source>
</evidence>
<keyword evidence="8" id="KW-0547">Nucleotide-binding</keyword>
<proteinExistence type="predicted"/>
<evidence type="ECO:0000256" key="21">
    <source>
        <dbReference type="ARBA" id="ARBA00048173"/>
    </source>
</evidence>
<dbReference type="InterPro" id="IPR043502">
    <property type="entry name" value="DNA/RNA_pol_sf"/>
</dbReference>
<evidence type="ECO:0000256" key="10">
    <source>
        <dbReference type="ARBA" id="ARBA00022759"/>
    </source>
</evidence>
<dbReference type="GO" id="GO:0005634">
    <property type="term" value="C:nucleus"/>
    <property type="evidence" value="ECO:0007669"/>
    <property type="project" value="UniProtKB-ARBA"/>
</dbReference>
<evidence type="ECO:0000256" key="8">
    <source>
        <dbReference type="ARBA" id="ARBA00022741"/>
    </source>
</evidence>
<keyword evidence="20" id="KW-0511">Multifunctional enzyme</keyword>
<evidence type="ECO:0000256" key="15">
    <source>
        <dbReference type="ARBA" id="ARBA00022908"/>
    </source>
</evidence>
<keyword evidence="7" id="KW-0479">Metal-binding</keyword>